<accession>A0A258HH25</accession>
<dbReference type="Proteomes" id="UP000216147">
    <property type="component" value="Unassembled WGS sequence"/>
</dbReference>
<feature type="region of interest" description="Disordered" evidence="1">
    <location>
        <begin position="177"/>
        <end position="221"/>
    </location>
</feature>
<dbReference type="AlphaFoldDB" id="A0A258HH25"/>
<name>A0A258HH25_9CAUL</name>
<sequence>MYPSDFEAADAVFTPVQDTLFLGLPPLLALLLVLLILAIAAGMYVLGRRQAGEAGGADSVKAPGEIYSVIRRYAAEARSANSNELKQKAEVLARKIKEYLGPLMVIGKELAGHAKALETAGEGKIEEPAKPEPKAEAKAEARGCTCGGHGAPSGCSCGHGRPGVAQPLSINQIYIGGAAVPTGDDPRHDRPAGCAPPSAQPGKPEDKPAAPRTVKRDGTHAEQIDALDKAVRAFNDYWSNRDGRVDELKAAQRALNRRPSASELSGGHGHSVGTRH</sequence>
<feature type="compositionally biased region" description="Basic and acidic residues" evidence="1">
    <location>
        <begin position="203"/>
        <end position="221"/>
    </location>
</feature>
<evidence type="ECO:0000256" key="2">
    <source>
        <dbReference type="SAM" id="Phobius"/>
    </source>
</evidence>
<proteinExistence type="predicted"/>
<gene>
    <name evidence="3" type="ORF">B7Y86_10225</name>
</gene>
<protein>
    <submittedName>
        <fullName evidence="3">Uncharacterized protein</fullName>
    </submittedName>
</protein>
<feature type="transmembrane region" description="Helical" evidence="2">
    <location>
        <begin position="20"/>
        <end position="46"/>
    </location>
</feature>
<organism evidence="3 4">
    <name type="scientific">Brevundimonas subvibrioides</name>
    <dbReference type="NCBI Taxonomy" id="74313"/>
    <lineage>
        <taxon>Bacteria</taxon>
        <taxon>Pseudomonadati</taxon>
        <taxon>Pseudomonadota</taxon>
        <taxon>Alphaproteobacteria</taxon>
        <taxon>Caulobacterales</taxon>
        <taxon>Caulobacteraceae</taxon>
        <taxon>Brevundimonas</taxon>
    </lineage>
</organism>
<dbReference type="EMBL" id="NCEQ01000008">
    <property type="protein sequence ID" value="OYX56315.1"/>
    <property type="molecule type" value="Genomic_DNA"/>
</dbReference>
<keyword evidence="2" id="KW-0812">Transmembrane</keyword>
<evidence type="ECO:0000313" key="3">
    <source>
        <dbReference type="EMBL" id="OYX56315.1"/>
    </source>
</evidence>
<evidence type="ECO:0000313" key="4">
    <source>
        <dbReference type="Proteomes" id="UP000216147"/>
    </source>
</evidence>
<keyword evidence="2" id="KW-1133">Transmembrane helix</keyword>
<comment type="caution">
    <text evidence="3">The sequence shown here is derived from an EMBL/GenBank/DDBJ whole genome shotgun (WGS) entry which is preliminary data.</text>
</comment>
<keyword evidence="2" id="KW-0472">Membrane</keyword>
<evidence type="ECO:0000256" key="1">
    <source>
        <dbReference type="SAM" id="MobiDB-lite"/>
    </source>
</evidence>
<feature type="region of interest" description="Disordered" evidence="1">
    <location>
        <begin position="253"/>
        <end position="276"/>
    </location>
</feature>
<reference evidence="3 4" key="1">
    <citation type="submission" date="2017-03" db="EMBL/GenBank/DDBJ databases">
        <title>Lifting the veil on microbial sulfur biogeochemistry in mining wastewaters.</title>
        <authorList>
            <person name="Kantor R.S."/>
            <person name="Colenbrander Nelson T."/>
            <person name="Marshall S."/>
            <person name="Bennett D."/>
            <person name="Apte S."/>
            <person name="Camacho D."/>
            <person name="Thomas B.C."/>
            <person name="Warren L.A."/>
            <person name="Banfield J.F."/>
        </authorList>
    </citation>
    <scope>NUCLEOTIDE SEQUENCE [LARGE SCALE GENOMIC DNA]</scope>
    <source>
        <strain evidence="3">32-68-21</strain>
    </source>
</reference>